<comment type="caution">
    <text evidence="3">The sequence shown here is derived from an EMBL/GenBank/DDBJ whole genome shotgun (WGS) entry which is preliminary data.</text>
</comment>
<reference evidence="3 4" key="1">
    <citation type="submission" date="2020-07" db="EMBL/GenBank/DDBJ databases">
        <title>Sequencing the genomes of 1000 actinobacteria strains.</title>
        <authorList>
            <person name="Klenk H.-P."/>
        </authorList>
    </citation>
    <scope>NUCLEOTIDE SEQUENCE [LARGE SCALE GENOMIC DNA]</scope>
    <source>
        <strain evidence="3 4">DSM 26487</strain>
    </source>
</reference>
<protein>
    <recommendedName>
        <fullName evidence="5">Lipoprotein</fullName>
    </recommendedName>
</protein>
<dbReference type="PROSITE" id="PS51257">
    <property type="entry name" value="PROKAR_LIPOPROTEIN"/>
    <property type="match status" value="1"/>
</dbReference>
<keyword evidence="2" id="KW-0732">Signal</keyword>
<accession>A0A7Z0DK56</accession>
<evidence type="ECO:0000313" key="3">
    <source>
        <dbReference type="EMBL" id="NYI76824.1"/>
    </source>
</evidence>
<sequence length="222" mass="23601">MRLLIAFTAAAATLGLAACSSTDAADPPANTPAQIAPSQDTQEVKARYQVQTEGSLIRQFSLPTFAEFVQDPHVSNVVVGTVEASRTTVSQPGNAVETILTIAVESSKESSATTVTAREYGGIVNVEQVRDDFESKLGRKLTKKELAEKVDYQWEGAPHAQIGDHVLLAVTEDKSGAADYTTLTRLASAASTTSKTDSTSFNWPGEPPNPAWDTAVTPADLY</sequence>
<dbReference type="Proteomes" id="UP000564496">
    <property type="component" value="Unassembled WGS sequence"/>
</dbReference>
<dbReference type="AlphaFoldDB" id="A0A7Z0DK56"/>
<name>A0A7Z0DK56_9ACTN</name>
<keyword evidence="4" id="KW-1185">Reference proteome</keyword>
<gene>
    <name evidence="3" type="ORF">BJ988_001472</name>
</gene>
<feature type="region of interest" description="Disordered" evidence="1">
    <location>
        <begin position="21"/>
        <end position="41"/>
    </location>
</feature>
<dbReference type="EMBL" id="JACBZR010000001">
    <property type="protein sequence ID" value="NYI76824.1"/>
    <property type="molecule type" value="Genomic_DNA"/>
</dbReference>
<evidence type="ECO:0000256" key="2">
    <source>
        <dbReference type="SAM" id="SignalP"/>
    </source>
</evidence>
<dbReference type="RefSeq" id="WP_179657430.1">
    <property type="nucleotide sequence ID" value="NZ_JACBZR010000001.1"/>
</dbReference>
<feature type="chain" id="PRO_5031483300" description="Lipoprotein" evidence="2">
    <location>
        <begin position="25"/>
        <end position="222"/>
    </location>
</feature>
<evidence type="ECO:0000313" key="4">
    <source>
        <dbReference type="Proteomes" id="UP000564496"/>
    </source>
</evidence>
<evidence type="ECO:0008006" key="5">
    <source>
        <dbReference type="Google" id="ProtNLM"/>
    </source>
</evidence>
<evidence type="ECO:0000256" key="1">
    <source>
        <dbReference type="SAM" id="MobiDB-lite"/>
    </source>
</evidence>
<feature type="region of interest" description="Disordered" evidence="1">
    <location>
        <begin position="189"/>
        <end position="222"/>
    </location>
</feature>
<feature type="compositionally biased region" description="Low complexity" evidence="1">
    <location>
        <begin position="21"/>
        <end position="33"/>
    </location>
</feature>
<organism evidence="3 4">
    <name type="scientific">Nocardioides panzhihuensis</name>
    <dbReference type="NCBI Taxonomy" id="860243"/>
    <lineage>
        <taxon>Bacteria</taxon>
        <taxon>Bacillati</taxon>
        <taxon>Actinomycetota</taxon>
        <taxon>Actinomycetes</taxon>
        <taxon>Propionibacteriales</taxon>
        <taxon>Nocardioidaceae</taxon>
        <taxon>Nocardioides</taxon>
    </lineage>
</organism>
<feature type="signal peptide" evidence="2">
    <location>
        <begin position="1"/>
        <end position="24"/>
    </location>
</feature>
<feature type="compositionally biased region" description="Low complexity" evidence="1">
    <location>
        <begin position="189"/>
        <end position="200"/>
    </location>
</feature>
<proteinExistence type="predicted"/>